<dbReference type="VEuPathDB" id="FungiDB:HCDG_06094"/>
<proteinExistence type="predicted"/>
<accession>C6HJ60</accession>
<evidence type="ECO:0000313" key="1">
    <source>
        <dbReference type="EMBL" id="EER39872.1"/>
    </source>
</evidence>
<sequence>MPATSELPGLCVSQIEGSNREKCMHPDLFRSTERLYCRTCGETPEFGGKGGWFLPQEAHCTGAPEHRICVYGAIQLIDAGSAGPGAERYSVFLMAISKSSSKPDKRHNSHTKQKS</sequence>
<name>C6HJ60_AJECH</name>
<gene>
    <name evidence="1" type="ORF">HCDG_06094</name>
</gene>
<reference evidence="2" key="1">
    <citation type="submission" date="2009-05" db="EMBL/GenBank/DDBJ databases">
        <title>The genome sequence of Ajellomyces capsulatus strain H143.</title>
        <authorList>
            <person name="Champion M."/>
            <person name="Cuomo C.A."/>
            <person name="Ma L.-J."/>
            <person name="Henn M.R."/>
            <person name="Sil A."/>
            <person name="Goldman B."/>
            <person name="Young S.K."/>
            <person name="Kodira C.D."/>
            <person name="Zeng Q."/>
            <person name="Koehrsen M."/>
            <person name="Alvarado L."/>
            <person name="Berlin A.M."/>
            <person name="Borenstein D."/>
            <person name="Chen Z."/>
            <person name="Engels R."/>
            <person name="Freedman E."/>
            <person name="Gellesch M."/>
            <person name="Goldberg J."/>
            <person name="Griggs A."/>
            <person name="Gujja S."/>
            <person name="Heiman D.I."/>
            <person name="Hepburn T.A."/>
            <person name="Howarth C."/>
            <person name="Jen D."/>
            <person name="Larson L."/>
            <person name="Lewis B."/>
            <person name="Mehta T."/>
            <person name="Park D."/>
            <person name="Pearson M."/>
            <person name="Roberts A."/>
            <person name="Saif S."/>
            <person name="Shea T.D."/>
            <person name="Shenoy N."/>
            <person name="Sisk P."/>
            <person name="Stolte C."/>
            <person name="Sykes S."/>
            <person name="Walk T."/>
            <person name="White J."/>
            <person name="Yandava C."/>
            <person name="Klein B."/>
            <person name="McEwen J.G."/>
            <person name="Puccia R."/>
            <person name="Goldman G.H."/>
            <person name="Felipe M.S."/>
            <person name="Nino-Vega G."/>
            <person name="San-Blas G."/>
            <person name="Taylor J.W."/>
            <person name="Mendoza L."/>
            <person name="Galagan J.E."/>
            <person name="Nusbaum C."/>
            <person name="Birren B.W."/>
        </authorList>
    </citation>
    <scope>NUCLEOTIDE SEQUENCE [LARGE SCALE GENOMIC DNA]</scope>
    <source>
        <strain evidence="2">H143</strain>
    </source>
</reference>
<evidence type="ECO:0000313" key="2">
    <source>
        <dbReference type="Proteomes" id="UP000002624"/>
    </source>
</evidence>
<dbReference type="EMBL" id="GG692428">
    <property type="protein sequence ID" value="EER39872.1"/>
    <property type="molecule type" value="Genomic_DNA"/>
</dbReference>
<protein>
    <submittedName>
        <fullName evidence="1">Uncharacterized protein</fullName>
    </submittedName>
</protein>
<dbReference type="HOGENOM" id="CLU_2108324_0_0_1"/>
<dbReference type="AlphaFoldDB" id="C6HJ60"/>
<organism evidence="1 2">
    <name type="scientific">Ajellomyces capsulatus (strain H143)</name>
    <name type="common">Darling's disease fungus</name>
    <name type="synonym">Histoplasma capsulatum</name>
    <dbReference type="NCBI Taxonomy" id="544712"/>
    <lineage>
        <taxon>Eukaryota</taxon>
        <taxon>Fungi</taxon>
        <taxon>Dikarya</taxon>
        <taxon>Ascomycota</taxon>
        <taxon>Pezizomycotina</taxon>
        <taxon>Eurotiomycetes</taxon>
        <taxon>Eurotiomycetidae</taxon>
        <taxon>Onygenales</taxon>
        <taxon>Ajellomycetaceae</taxon>
        <taxon>Histoplasma</taxon>
    </lineage>
</organism>
<dbReference type="Proteomes" id="UP000002624">
    <property type="component" value="Unassembled WGS sequence"/>
</dbReference>